<dbReference type="EMBL" id="KI669506">
    <property type="protein sequence ID" value="OCF32934.1"/>
    <property type="molecule type" value="Genomic_DNA"/>
</dbReference>
<dbReference type="OrthoDB" id="2563401at2759"/>
<keyword evidence="3" id="KW-1185">Reference proteome</keyword>
<sequence length="132" mass="14488">MTRRSPPSQLSLLPPHLPTPPRGAPKFSLPSLPQAVPTTTHRRRRSVSSVSSLDEILLPVSMSKIPLNTHQPQSQSSIVQSRYAEGTEVYRPAEEGSKPPWVRSRGFDVADAELGWGKGVKLPKGVMVSDRE</sequence>
<protein>
    <submittedName>
        <fullName evidence="2">Uncharacterized protein</fullName>
    </submittedName>
</protein>
<gene>
    <name evidence="2" type="ORF">I316_05271</name>
</gene>
<evidence type="ECO:0000313" key="2">
    <source>
        <dbReference type="EMBL" id="OCF32934.1"/>
    </source>
</evidence>
<feature type="compositionally biased region" description="Low complexity" evidence="1">
    <location>
        <begin position="1"/>
        <end position="14"/>
    </location>
</feature>
<accession>A0A1B9GP96</accession>
<evidence type="ECO:0000313" key="3">
    <source>
        <dbReference type="Proteomes" id="UP000092666"/>
    </source>
</evidence>
<feature type="region of interest" description="Disordered" evidence="1">
    <location>
        <begin position="1"/>
        <end position="50"/>
    </location>
</feature>
<proteinExistence type="predicted"/>
<name>A0A1B9GP96_9TREE</name>
<reference evidence="2 3" key="1">
    <citation type="submission" date="2013-07" db="EMBL/GenBank/DDBJ databases">
        <title>The Genome Sequence of Cryptococcus heveanensis BCC8398.</title>
        <authorList>
            <consortium name="The Broad Institute Genome Sequencing Platform"/>
            <person name="Cuomo C."/>
            <person name="Litvintseva A."/>
            <person name="Chen Y."/>
            <person name="Heitman J."/>
            <person name="Sun S."/>
            <person name="Springer D."/>
            <person name="Dromer F."/>
            <person name="Young S.K."/>
            <person name="Zeng Q."/>
            <person name="Gargeya S."/>
            <person name="Fitzgerald M."/>
            <person name="Abouelleil A."/>
            <person name="Alvarado L."/>
            <person name="Berlin A.M."/>
            <person name="Chapman S.B."/>
            <person name="Dewar J."/>
            <person name="Goldberg J."/>
            <person name="Griggs A."/>
            <person name="Gujja S."/>
            <person name="Hansen M."/>
            <person name="Howarth C."/>
            <person name="Imamovic A."/>
            <person name="Larimer J."/>
            <person name="McCowan C."/>
            <person name="Murphy C."/>
            <person name="Pearson M."/>
            <person name="Priest M."/>
            <person name="Roberts A."/>
            <person name="Saif S."/>
            <person name="Shea T."/>
            <person name="Sykes S."/>
            <person name="Wortman J."/>
            <person name="Nusbaum C."/>
            <person name="Birren B."/>
        </authorList>
    </citation>
    <scope>NUCLEOTIDE SEQUENCE [LARGE SCALE GENOMIC DNA]</scope>
    <source>
        <strain evidence="2 3">BCC8398</strain>
    </source>
</reference>
<evidence type="ECO:0000256" key="1">
    <source>
        <dbReference type="SAM" id="MobiDB-lite"/>
    </source>
</evidence>
<dbReference type="Proteomes" id="UP000092666">
    <property type="component" value="Unassembled WGS sequence"/>
</dbReference>
<dbReference type="AlphaFoldDB" id="A0A1B9GP96"/>
<reference evidence="3" key="2">
    <citation type="submission" date="2013-12" db="EMBL/GenBank/DDBJ databases">
        <title>Evolution of pathogenesis and genome organization in the Tremellales.</title>
        <authorList>
            <person name="Cuomo C."/>
            <person name="Litvintseva A."/>
            <person name="Heitman J."/>
            <person name="Chen Y."/>
            <person name="Sun S."/>
            <person name="Springer D."/>
            <person name="Dromer F."/>
            <person name="Young S."/>
            <person name="Zeng Q."/>
            <person name="Chapman S."/>
            <person name="Gujja S."/>
            <person name="Saif S."/>
            <person name="Birren B."/>
        </authorList>
    </citation>
    <scope>NUCLEOTIDE SEQUENCE [LARGE SCALE GENOMIC DNA]</scope>
    <source>
        <strain evidence="3">BCC8398</strain>
    </source>
</reference>
<organism evidence="2 3">
    <name type="scientific">Kwoniella heveanensis BCC8398</name>
    <dbReference type="NCBI Taxonomy" id="1296120"/>
    <lineage>
        <taxon>Eukaryota</taxon>
        <taxon>Fungi</taxon>
        <taxon>Dikarya</taxon>
        <taxon>Basidiomycota</taxon>
        <taxon>Agaricomycotina</taxon>
        <taxon>Tremellomycetes</taxon>
        <taxon>Tremellales</taxon>
        <taxon>Cryptococcaceae</taxon>
        <taxon>Kwoniella</taxon>
    </lineage>
</organism>